<dbReference type="GO" id="GO:0005886">
    <property type="term" value="C:plasma membrane"/>
    <property type="evidence" value="ECO:0007669"/>
    <property type="project" value="UniProtKB-SubCell"/>
</dbReference>
<dbReference type="EMBL" id="CABVLY010000011">
    <property type="protein sequence ID" value="VVU50461.1"/>
    <property type="molecule type" value="Genomic_DNA"/>
</dbReference>
<evidence type="ECO:0000256" key="4">
    <source>
        <dbReference type="ARBA" id="ARBA00022519"/>
    </source>
</evidence>
<dbReference type="RefSeq" id="WP_174926628.1">
    <property type="nucleotide sequence ID" value="NZ_CABVLY010000011.1"/>
</dbReference>
<evidence type="ECO:0000256" key="9">
    <source>
        <dbReference type="ARBA" id="ARBA00022967"/>
    </source>
</evidence>
<evidence type="ECO:0000256" key="3">
    <source>
        <dbReference type="ARBA" id="ARBA00022475"/>
    </source>
</evidence>
<keyword evidence="3" id="KW-1003">Cell membrane</keyword>
<evidence type="ECO:0000313" key="14">
    <source>
        <dbReference type="EMBL" id="VVU50461.1"/>
    </source>
</evidence>
<dbReference type="PANTHER" id="PTHR43790:SF3">
    <property type="entry name" value="D-ALLOSE IMPORT ATP-BINDING PROTEIN ALSA-RELATED"/>
    <property type="match status" value="1"/>
</dbReference>
<evidence type="ECO:0000313" key="15">
    <source>
        <dbReference type="Proteomes" id="UP000494201"/>
    </source>
</evidence>
<keyword evidence="8 14" id="KW-0067">ATP-binding</keyword>
<protein>
    <submittedName>
        <fullName evidence="14">Sugar ABC transporter ATP-binding protein</fullName>
    </submittedName>
</protein>
<organism evidence="14 15">
    <name type="scientific">Burkholderia anthina</name>
    <dbReference type="NCBI Taxonomy" id="179879"/>
    <lineage>
        <taxon>Bacteria</taxon>
        <taxon>Pseudomonadati</taxon>
        <taxon>Pseudomonadota</taxon>
        <taxon>Betaproteobacteria</taxon>
        <taxon>Burkholderiales</taxon>
        <taxon>Burkholderiaceae</taxon>
        <taxon>Burkholderia</taxon>
        <taxon>Burkholderia cepacia complex</taxon>
    </lineage>
</organism>
<keyword evidence="9" id="KW-1278">Translocase</keyword>
<dbReference type="SMART" id="SM00382">
    <property type="entry name" value="AAA"/>
    <property type="match status" value="2"/>
</dbReference>
<evidence type="ECO:0000256" key="5">
    <source>
        <dbReference type="ARBA" id="ARBA00022597"/>
    </source>
</evidence>
<dbReference type="InterPro" id="IPR050107">
    <property type="entry name" value="ABC_carbohydrate_import_ATPase"/>
</dbReference>
<evidence type="ECO:0000256" key="6">
    <source>
        <dbReference type="ARBA" id="ARBA00022737"/>
    </source>
</evidence>
<comment type="subcellular location">
    <subcellularLocation>
        <location evidence="1">Cell membrane</location>
        <topology evidence="1">Peripheral membrane protein</topology>
    </subcellularLocation>
</comment>
<dbReference type="InterPro" id="IPR027417">
    <property type="entry name" value="P-loop_NTPase"/>
</dbReference>
<dbReference type="InterPro" id="IPR003439">
    <property type="entry name" value="ABC_transporter-like_ATP-bd"/>
</dbReference>
<dbReference type="GO" id="GO:0005524">
    <property type="term" value="F:ATP binding"/>
    <property type="evidence" value="ECO:0007669"/>
    <property type="project" value="UniProtKB-KW"/>
</dbReference>
<evidence type="ECO:0000256" key="11">
    <source>
        <dbReference type="SAM" id="MobiDB-lite"/>
    </source>
</evidence>
<feature type="domain" description="ABC transporter" evidence="12">
    <location>
        <begin position="6"/>
        <end position="242"/>
    </location>
</feature>
<dbReference type="PROSITE" id="PS50893">
    <property type="entry name" value="ABC_TRANSPORTER_2"/>
    <property type="match status" value="2"/>
</dbReference>
<reference evidence="14 15" key="1">
    <citation type="submission" date="2019-09" db="EMBL/GenBank/DDBJ databases">
        <authorList>
            <person name="Depoorter E."/>
        </authorList>
    </citation>
    <scope>NUCLEOTIDE SEQUENCE [LARGE SCALE GENOMIC DNA]</scope>
    <source>
        <strain evidence="14">LMG 20980</strain>
    </source>
</reference>
<sequence length="497" mass="53830">MANNTLTMRGITKRFGGVHALRGVSLTAQGGEVHALMGENGAGKSTLMKVLGGAYSPDDGDISLDGERLVLDSPHAAREHGISVIHQEFSLAKHLSVAENIFLSDLGEGSPVINWRRLRERAKRQLDTLGFGELDVSRPVAELSVAEQQIVEICKALSHASRVLVFDEPTAVLTARETQRLFELIRQLRATGVCIIYISHRLEEIFALCDAATVLKDGGYVTTVRIDEIDEARLVQLMVGRKLDELFPPRHASIGEPVLRVDGLNVGARVKDVSFEVRAGEVLGFSGLVGSGRTETMRAIFGADRRDSGEIRVDGRPLSSRSPRQGARGGIGMLPEDRKQQGVLLDLSIRVNAMMTSRNACARGGWLLSRRREAARADELIKTLRVKMNDMEDPVGGLSGGNQQKVALMKWVNAGCRVLILDEPTRGVDVGAKIEIYQIINQLATQGVAVIVVSSDMPEIIGLCDRVLVMRMGAIAGEVSGADITEHALIALSMGVK</sequence>
<dbReference type="Pfam" id="PF00005">
    <property type="entry name" value="ABC_tran"/>
    <property type="match status" value="2"/>
</dbReference>
<evidence type="ECO:0000256" key="2">
    <source>
        <dbReference type="ARBA" id="ARBA00022448"/>
    </source>
</evidence>
<feature type="region of interest" description="Disordered" evidence="11">
    <location>
        <begin position="311"/>
        <end position="333"/>
    </location>
</feature>
<evidence type="ECO:0000256" key="1">
    <source>
        <dbReference type="ARBA" id="ARBA00004202"/>
    </source>
</evidence>
<evidence type="ECO:0000259" key="12">
    <source>
        <dbReference type="PROSITE" id="PS50893"/>
    </source>
</evidence>
<reference evidence="13 16" key="2">
    <citation type="submission" date="2021-02" db="EMBL/GenBank/DDBJ databases">
        <title>Draft genome of the type strains Burkholderia anthina DSM16086.</title>
        <authorList>
            <person name="Hertel R."/>
            <person name="Meissner J."/>
            <person name="Poehlein A."/>
            <person name="Daniel R."/>
            <person name="Commichau F.M."/>
        </authorList>
    </citation>
    <scope>NUCLEOTIDE SEQUENCE [LARGE SCALE GENOMIC DNA]</scope>
    <source>
        <strain evidence="13 16">DSM 16086</strain>
    </source>
</reference>
<accession>A0A6P2GBH5</accession>
<feature type="domain" description="ABC transporter" evidence="12">
    <location>
        <begin position="253"/>
        <end position="497"/>
    </location>
</feature>
<keyword evidence="10" id="KW-0472">Membrane</keyword>
<evidence type="ECO:0000256" key="10">
    <source>
        <dbReference type="ARBA" id="ARBA00023136"/>
    </source>
</evidence>
<dbReference type="Proteomes" id="UP000755577">
    <property type="component" value="Unassembled WGS sequence"/>
</dbReference>
<proteinExistence type="predicted"/>
<keyword evidence="6" id="KW-0677">Repeat</keyword>
<dbReference type="Proteomes" id="UP000494201">
    <property type="component" value="Unassembled WGS sequence"/>
</dbReference>
<dbReference type="CDD" id="cd03216">
    <property type="entry name" value="ABC_Carb_Monos_I"/>
    <property type="match status" value="1"/>
</dbReference>
<keyword evidence="2" id="KW-0813">Transport</keyword>
<gene>
    <name evidence="14" type="ORF">BAN20980_03177</name>
    <name evidence="13" type="ORF">JQK92_07635</name>
</gene>
<keyword evidence="4" id="KW-0997">Cell inner membrane</keyword>
<dbReference type="SUPFAM" id="SSF52540">
    <property type="entry name" value="P-loop containing nucleoside triphosphate hydrolases"/>
    <property type="match status" value="2"/>
</dbReference>
<keyword evidence="16" id="KW-1185">Reference proteome</keyword>
<name>A0A6P2GBH5_9BURK</name>
<dbReference type="FunFam" id="3.40.50.300:FF:000127">
    <property type="entry name" value="Ribose import ATP-binding protein RbsA"/>
    <property type="match status" value="1"/>
</dbReference>
<dbReference type="CDD" id="cd03215">
    <property type="entry name" value="ABC_Carb_Monos_II"/>
    <property type="match status" value="1"/>
</dbReference>
<evidence type="ECO:0000313" key="13">
    <source>
        <dbReference type="EMBL" id="MBM2766298.1"/>
    </source>
</evidence>
<evidence type="ECO:0000256" key="8">
    <source>
        <dbReference type="ARBA" id="ARBA00022840"/>
    </source>
</evidence>
<dbReference type="EMBL" id="JAFCIQ010000004">
    <property type="protein sequence ID" value="MBM2766298.1"/>
    <property type="molecule type" value="Genomic_DNA"/>
</dbReference>
<dbReference type="GO" id="GO:0016887">
    <property type="term" value="F:ATP hydrolysis activity"/>
    <property type="evidence" value="ECO:0007669"/>
    <property type="project" value="InterPro"/>
</dbReference>
<dbReference type="Gene3D" id="3.40.50.300">
    <property type="entry name" value="P-loop containing nucleotide triphosphate hydrolases"/>
    <property type="match status" value="2"/>
</dbReference>
<dbReference type="AlphaFoldDB" id="A0A6P2GBH5"/>
<dbReference type="GeneID" id="56501225"/>
<evidence type="ECO:0000313" key="16">
    <source>
        <dbReference type="Proteomes" id="UP000755577"/>
    </source>
</evidence>
<keyword evidence="7" id="KW-0547">Nucleotide-binding</keyword>
<dbReference type="PANTHER" id="PTHR43790">
    <property type="entry name" value="CARBOHYDRATE TRANSPORT ATP-BINDING PROTEIN MG119-RELATED"/>
    <property type="match status" value="1"/>
</dbReference>
<evidence type="ECO:0000256" key="7">
    <source>
        <dbReference type="ARBA" id="ARBA00022741"/>
    </source>
</evidence>
<keyword evidence="5" id="KW-0762">Sugar transport</keyword>
<dbReference type="InterPro" id="IPR003593">
    <property type="entry name" value="AAA+_ATPase"/>
</dbReference>